<sequence>MNQDLFIKIFEFLQCAQQELLTADAVIYQAFEENSRISQDDLRTIVNRAIASVEGLYATGSPRLTKFAYKGVCSLRDLGALNINLDDHPGQIEDIAKNVNDLKRNIGKGRPKKLYELLYNFINNLRVSNLTWDNPLSSKVISDEIIQNEIIQKLDEDNRVDFLKPVSDRVPKFLPANVEAVCKQFVDNFVPENADVSYEKYSHDGTWKEGGRTMKSTTRGILRVLKKCWNNPVLKENVNEGTYVNTVIMPVIQAALKDMPLLISCSERQSHASADRKGDIGRKPDIMVEVERNAQMYEILYAECSRMFSPPRKKLDDQVKLWRVMNDGMYWLRKFCKPEKGQFGILGVQVFRKMFRVNVLIRDEYDIHFHYRLIESEIPVRQSDVKT</sequence>
<keyword evidence="2" id="KW-1185">Reference proteome</keyword>
<dbReference type="AlphaFoldDB" id="A0A9N9F7T4"/>
<gene>
    <name evidence="1" type="ORF">PBRASI_LOCUS3336</name>
</gene>
<evidence type="ECO:0000313" key="2">
    <source>
        <dbReference type="Proteomes" id="UP000789739"/>
    </source>
</evidence>
<organism evidence="1 2">
    <name type="scientific">Paraglomus brasilianum</name>
    <dbReference type="NCBI Taxonomy" id="144538"/>
    <lineage>
        <taxon>Eukaryota</taxon>
        <taxon>Fungi</taxon>
        <taxon>Fungi incertae sedis</taxon>
        <taxon>Mucoromycota</taxon>
        <taxon>Glomeromycotina</taxon>
        <taxon>Glomeromycetes</taxon>
        <taxon>Paraglomerales</taxon>
        <taxon>Paraglomeraceae</taxon>
        <taxon>Paraglomus</taxon>
    </lineage>
</organism>
<accession>A0A9N9F7T4</accession>
<protein>
    <submittedName>
        <fullName evidence="1">10656_t:CDS:1</fullName>
    </submittedName>
</protein>
<dbReference type="EMBL" id="CAJVPI010000296">
    <property type="protein sequence ID" value="CAG8515360.1"/>
    <property type="molecule type" value="Genomic_DNA"/>
</dbReference>
<name>A0A9N9F7T4_9GLOM</name>
<proteinExistence type="predicted"/>
<dbReference type="Proteomes" id="UP000789739">
    <property type="component" value="Unassembled WGS sequence"/>
</dbReference>
<feature type="non-terminal residue" evidence="1">
    <location>
        <position position="387"/>
    </location>
</feature>
<comment type="caution">
    <text evidence="1">The sequence shown here is derived from an EMBL/GenBank/DDBJ whole genome shotgun (WGS) entry which is preliminary data.</text>
</comment>
<reference evidence="1" key="1">
    <citation type="submission" date="2021-06" db="EMBL/GenBank/DDBJ databases">
        <authorList>
            <person name="Kallberg Y."/>
            <person name="Tangrot J."/>
            <person name="Rosling A."/>
        </authorList>
    </citation>
    <scope>NUCLEOTIDE SEQUENCE</scope>
    <source>
        <strain evidence="1">BR232B</strain>
    </source>
</reference>
<evidence type="ECO:0000313" key="1">
    <source>
        <dbReference type="EMBL" id="CAG8515360.1"/>
    </source>
</evidence>